<protein>
    <submittedName>
        <fullName evidence="1">Uncharacterized protein</fullName>
    </submittedName>
</protein>
<reference evidence="1" key="1">
    <citation type="journal article" date="2019" name="bioRxiv">
        <title>The Genome of the Zebra Mussel, Dreissena polymorpha: A Resource for Invasive Species Research.</title>
        <authorList>
            <person name="McCartney M.A."/>
            <person name="Auch B."/>
            <person name="Kono T."/>
            <person name="Mallez S."/>
            <person name="Zhang Y."/>
            <person name="Obille A."/>
            <person name="Becker A."/>
            <person name="Abrahante J.E."/>
            <person name="Garbe J."/>
            <person name="Badalamenti J.P."/>
            <person name="Herman A."/>
            <person name="Mangelson H."/>
            <person name="Liachko I."/>
            <person name="Sullivan S."/>
            <person name="Sone E.D."/>
            <person name="Koren S."/>
            <person name="Silverstein K.A.T."/>
            <person name="Beckman K.B."/>
            <person name="Gohl D.M."/>
        </authorList>
    </citation>
    <scope>NUCLEOTIDE SEQUENCE</scope>
    <source>
        <strain evidence="1">Duluth1</strain>
        <tissue evidence="1">Whole animal</tissue>
    </source>
</reference>
<dbReference type="EMBL" id="JAIWYP010000011">
    <property type="protein sequence ID" value="KAH3734199.1"/>
    <property type="molecule type" value="Genomic_DNA"/>
</dbReference>
<dbReference type="Proteomes" id="UP000828390">
    <property type="component" value="Unassembled WGS sequence"/>
</dbReference>
<keyword evidence="2" id="KW-1185">Reference proteome</keyword>
<organism evidence="1 2">
    <name type="scientific">Dreissena polymorpha</name>
    <name type="common">Zebra mussel</name>
    <name type="synonym">Mytilus polymorpha</name>
    <dbReference type="NCBI Taxonomy" id="45954"/>
    <lineage>
        <taxon>Eukaryota</taxon>
        <taxon>Metazoa</taxon>
        <taxon>Spiralia</taxon>
        <taxon>Lophotrochozoa</taxon>
        <taxon>Mollusca</taxon>
        <taxon>Bivalvia</taxon>
        <taxon>Autobranchia</taxon>
        <taxon>Heteroconchia</taxon>
        <taxon>Euheterodonta</taxon>
        <taxon>Imparidentia</taxon>
        <taxon>Neoheterodontei</taxon>
        <taxon>Myida</taxon>
        <taxon>Dreissenoidea</taxon>
        <taxon>Dreissenidae</taxon>
        <taxon>Dreissena</taxon>
    </lineage>
</organism>
<reference evidence="1" key="2">
    <citation type="submission" date="2020-11" db="EMBL/GenBank/DDBJ databases">
        <authorList>
            <person name="McCartney M.A."/>
            <person name="Auch B."/>
            <person name="Kono T."/>
            <person name="Mallez S."/>
            <person name="Becker A."/>
            <person name="Gohl D.M."/>
            <person name="Silverstein K.A.T."/>
            <person name="Koren S."/>
            <person name="Bechman K.B."/>
            <person name="Herman A."/>
            <person name="Abrahante J.E."/>
            <person name="Garbe J."/>
        </authorList>
    </citation>
    <scope>NUCLEOTIDE SEQUENCE</scope>
    <source>
        <strain evidence="1">Duluth1</strain>
        <tissue evidence="1">Whole animal</tissue>
    </source>
</reference>
<sequence length="103" mass="12424">MGRRHHEHDGRRSQCNTEIAGICYPQPMLWFSKRKIEAEMLMLEWMSRSLRCRNENWEYDESDIILVEIDRRQDEIAKEVCERMSVEASAVNNVNDIYFRLLM</sequence>
<evidence type="ECO:0000313" key="1">
    <source>
        <dbReference type="EMBL" id="KAH3734199.1"/>
    </source>
</evidence>
<dbReference type="AlphaFoldDB" id="A0A9D4HVE4"/>
<accession>A0A9D4HVE4</accession>
<evidence type="ECO:0000313" key="2">
    <source>
        <dbReference type="Proteomes" id="UP000828390"/>
    </source>
</evidence>
<comment type="caution">
    <text evidence="1">The sequence shown here is derived from an EMBL/GenBank/DDBJ whole genome shotgun (WGS) entry which is preliminary data.</text>
</comment>
<proteinExistence type="predicted"/>
<gene>
    <name evidence="1" type="ORF">DPMN_040639</name>
</gene>
<name>A0A9D4HVE4_DREPO</name>